<feature type="coiled-coil region" evidence="1">
    <location>
        <begin position="153"/>
        <end position="205"/>
    </location>
</feature>
<dbReference type="InterPro" id="IPR011990">
    <property type="entry name" value="TPR-like_helical_dom_sf"/>
</dbReference>
<protein>
    <recommendedName>
        <fullName evidence="5">Beta-lactamase</fullName>
    </recommendedName>
</protein>
<organism evidence="3 4">
    <name type="scientific">Turicimonas muris</name>
    <dbReference type="NCBI Taxonomy" id="1796652"/>
    <lineage>
        <taxon>Bacteria</taxon>
        <taxon>Pseudomonadati</taxon>
        <taxon>Pseudomonadota</taxon>
        <taxon>Betaproteobacteria</taxon>
        <taxon>Burkholderiales</taxon>
        <taxon>Sutterellaceae</taxon>
        <taxon>Turicimonas</taxon>
    </lineage>
</organism>
<feature type="signal peptide" evidence="2">
    <location>
        <begin position="1"/>
        <end position="22"/>
    </location>
</feature>
<evidence type="ECO:0000256" key="2">
    <source>
        <dbReference type="SAM" id="SignalP"/>
    </source>
</evidence>
<keyword evidence="1" id="KW-0175">Coiled coil</keyword>
<keyword evidence="4" id="KW-1185">Reference proteome</keyword>
<sequence length="276" mass="30713">MKNTKKITLGIFLFAVSMTASATALPLEDLKTACNGPANSANSLACIKLSRTLLKANRVFLALSYAHKGAKSGNPDAMFIAAKIYVTRWKELGITYQEGLKYSQALAKESCEKGSGEGCSLYAYNLPADDTKNKVKNWKLGCERKSAVGCFFLANYQDRIENLSKACEYSESDSTLGSNFCLDYAEALEEDQKSTKAQIQDAFDKACTLGYRYGCYKAASLREEQKSSETELLLQQYGKVCIPVPGLWSQKYYNDACKRLREVQKKTEQSKLRMPD</sequence>
<name>A0A227KKD2_9BURK</name>
<dbReference type="Proteomes" id="UP000214610">
    <property type="component" value="Unassembled WGS sequence"/>
</dbReference>
<evidence type="ECO:0000256" key="1">
    <source>
        <dbReference type="SAM" id="Coils"/>
    </source>
</evidence>
<dbReference type="AlphaFoldDB" id="A0A227KKD2"/>
<proteinExistence type="predicted"/>
<reference evidence="4" key="1">
    <citation type="submission" date="2017-05" db="EMBL/GenBank/DDBJ databases">
        <title>Improved OligoMM genomes.</title>
        <authorList>
            <person name="Garzetti D."/>
        </authorList>
    </citation>
    <scope>NUCLEOTIDE SEQUENCE [LARGE SCALE GENOMIC DNA]</scope>
    <source>
        <strain evidence="4">YL45</strain>
    </source>
</reference>
<evidence type="ECO:0000313" key="4">
    <source>
        <dbReference type="Proteomes" id="UP000214610"/>
    </source>
</evidence>
<gene>
    <name evidence="3" type="ORF">ADH67_08480</name>
</gene>
<comment type="caution">
    <text evidence="3">The sequence shown here is derived from an EMBL/GenBank/DDBJ whole genome shotgun (WGS) entry which is preliminary data.</text>
</comment>
<dbReference type="Gene3D" id="1.25.40.10">
    <property type="entry name" value="Tetratricopeptide repeat domain"/>
    <property type="match status" value="1"/>
</dbReference>
<evidence type="ECO:0000313" key="3">
    <source>
        <dbReference type="EMBL" id="OXE47800.1"/>
    </source>
</evidence>
<keyword evidence="2" id="KW-0732">Signal</keyword>
<dbReference type="RefSeq" id="WP_066595383.1">
    <property type="nucleotide sequence ID" value="NZ_CAJTBZ010000007.1"/>
</dbReference>
<dbReference type="SUPFAM" id="SSF81901">
    <property type="entry name" value="HCP-like"/>
    <property type="match status" value="1"/>
</dbReference>
<evidence type="ECO:0008006" key="5">
    <source>
        <dbReference type="Google" id="ProtNLM"/>
    </source>
</evidence>
<dbReference type="EMBL" id="NHMP01000004">
    <property type="protein sequence ID" value="OXE47800.1"/>
    <property type="molecule type" value="Genomic_DNA"/>
</dbReference>
<accession>A0A227KKD2</accession>
<dbReference type="GeneID" id="78362842"/>
<feature type="chain" id="PRO_5011221416" description="Beta-lactamase" evidence="2">
    <location>
        <begin position="23"/>
        <end position="276"/>
    </location>
</feature>